<dbReference type="InterPro" id="IPR006127">
    <property type="entry name" value="ZnuA-like"/>
</dbReference>
<dbReference type="AlphaFoldDB" id="T2GDI7"/>
<dbReference type="Pfam" id="PF01297">
    <property type="entry name" value="ZnuA"/>
    <property type="match status" value="1"/>
</dbReference>
<evidence type="ECO:0000256" key="3">
    <source>
        <dbReference type="ARBA" id="ARBA00022729"/>
    </source>
</evidence>
<reference evidence="6" key="2">
    <citation type="submission" date="2013-07" db="EMBL/GenBank/DDBJ databases">
        <authorList>
            <person name="Morais-Silva F.O."/>
            <person name="Rezende A.M."/>
            <person name="Pimentel C."/>
            <person name="Resende D.M."/>
            <person name="Santos C.I."/>
            <person name="Clemente C."/>
            <person name="de Oliveira L.M."/>
            <person name="da Silva S.M."/>
            <person name="Costa D.A."/>
            <person name="Varela-Raposo A."/>
            <person name="Horacio E.C.A."/>
            <person name="Matos M."/>
            <person name="Flores O."/>
            <person name="Ruiz J.C."/>
            <person name="Rodrigues-Pousada C."/>
        </authorList>
    </citation>
    <scope>NUCLEOTIDE SEQUENCE [LARGE SCALE GENOMIC DNA]</scope>
    <source>
        <strain evidence="6">ATCC 19364 / DSM 1382 / NCIMB 9332 / VKM B-1759</strain>
    </source>
</reference>
<dbReference type="PATRIC" id="fig|1121448.10.peg.2867"/>
<dbReference type="GO" id="GO:0046872">
    <property type="term" value="F:metal ion binding"/>
    <property type="evidence" value="ECO:0007669"/>
    <property type="project" value="InterPro"/>
</dbReference>
<dbReference type="PANTHER" id="PTHR42953">
    <property type="entry name" value="HIGH-AFFINITY ZINC UPTAKE SYSTEM PROTEIN ZNUA-RELATED"/>
    <property type="match status" value="1"/>
</dbReference>
<proteinExistence type="inferred from homology"/>
<evidence type="ECO:0000313" key="6">
    <source>
        <dbReference type="Proteomes" id="UP000016587"/>
    </source>
</evidence>
<dbReference type="KEGG" id="dgg:DGI_2904"/>
<dbReference type="Gene3D" id="3.40.50.1980">
    <property type="entry name" value="Nitrogenase molybdenum iron protein domain"/>
    <property type="match status" value="2"/>
</dbReference>
<dbReference type="STRING" id="1121448.DGI_2904"/>
<keyword evidence="3" id="KW-0732">Signal</keyword>
<dbReference type="SUPFAM" id="SSF53807">
    <property type="entry name" value="Helical backbone' metal receptor"/>
    <property type="match status" value="1"/>
</dbReference>
<dbReference type="PANTHER" id="PTHR42953:SF3">
    <property type="entry name" value="HIGH-AFFINITY ZINC UPTAKE SYSTEM PROTEIN ZNUA"/>
    <property type="match status" value="1"/>
</dbReference>
<name>T2GDI7_MEGG1</name>
<dbReference type="EMBL" id="CP006585">
    <property type="protein sequence ID" value="AGW14630.1"/>
    <property type="molecule type" value="Genomic_DNA"/>
</dbReference>
<dbReference type="InterPro" id="IPR050492">
    <property type="entry name" value="Bact_metal-bind_prot9"/>
</dbReference>
<feature type="compositionally biased region" description="Basic and acidic residues" evidence="4">
    <location>
        <begin position="130"/>
        <end position="169"/>
    </location>
</feature>
<dbReference type="Proteomes" id="UP000016587">
    <property type="component" value="Chromosome"/>
</dbReference>
<comment type="similarity">
    <text evidence="1">Belongs to the bacterial solute-binding protein 9 family.</text>
</comment>
<dbReference type="eggNOG" id="COG0803">
    <property type="taxonomic scope" value="Bacteria"/>
</dbReference>
<evidence type="ECO:0000256" key="4">
    <source>
        <dbReference type="SAM" id="MobiDB-lite"/>
    </source>
</evidence>
<feature type="region of interest" description="Disordered" evidence="4">
    <location>
        <begin position="130"/>
        <end position="170"/>
    </location>
</feature>
<dbReference type="HOGENOM" id="CLU_016838_1_0_7"/>
<organism evidence="5 6">
    <name type="scientific">Megalodesulfovibrio gigas (strain ATCC 19364 / DSM 1382 / NCIMB 9332 / VKM B-1759)</name>
    <name type="common">Desulfovibrio gigas</name>
    <dbReference type="NCBI Taxonomy" id="1121448"/>
    <lineage>
        <taxon>Bacteria</taxon>
        <taxon>Pseudomonadati</taxon>
        <taxon>Thermodesulfobacteriota</taxon>
        <taxon>Desulfovibrionia</taxon>
        <taxon>Desulfovibrionales</taxon>
        <taxon>Desulfovibrionaceae</taxon>
        <taxon>Megalodesulfovibrio</taxon>
    </lineage>
</organism>
<sequence>MVVQPSCILIKEQIMHRIVLGLLIGILVSLPVAGQAAMRVGVTVAPQVQFVERLAGPLVEVDPLVTPGKEPHNYEPTPRQMQQLAESTLYFAIGMPWEERWLPKIAGATPTLEIVHLDEGLEKIALPEHGHDAEHGHGHEAEEAHGHDHAGDHAKEHAEHHHESGELDPHLWTSPRLVMQMARTMAAALARKDPANAATYQANLDAFLKEVQALDDELTQLFAGKGGRFMVYHPAWGYFARDYGLTQVPIELDGKEPSAKELKNIIDEAKHAKVQLVFVQPQFSMKAAQIITRDIGAEVVPADPLAQDWLANMRAVAAAFKSALR</sequence>
<gene>
    <name evidence="5" type="ORF">DGI_2904</name>
</gene>
<dbReference type="GO" id="GO:0030001">
    <property type="term" value="P:metal ion transport"/>
    <property type="evidence" value="ECO:0007669"/>
    <property type="project" value="InterPro"/>
</dbReference>
<evidence type="ECO:0000256" key="2">
    <source>
        <dbReference type="ARBA" id="ARBA00022448"/>
    </source>
</evidence>
<evidence type="ECO:0000313" key="5">
    <source>
        <dbReference type="EMBL" id="AGW14630.1"/>
    </source>
</evidence>
<protein>
    <submittedName>
        <fullName evidence="5">Putative periplasmic solute binding protein</fullName>
    </submittedName>
</protein>
<accession>T2GDI7</accession>
<keyword evidence="2" id="KW-0813">Transport</keyword>
<evidence type="ECO:0000256" key="1">
    <source>
        <dbReference type="ARBA" id="ARBA00011028"/>
    </source>
</evidence>
<keyword evidence="6" id="KW-1185">Reference proteome</keyword>
<reference evidence="5 6" key="1">
    <citation type="journal article" date="2013" name="J. Bacteriol.">
        <title>Roles of HynAB and Ech, the only two hydrogenases found in the model sulfate reducer Desulfovibrio gigas.</title>
        <authorList>
            <person name="Morais-Silva F.O."/>
            <person name="Santos C.I."/>
            <person name="Rodrigues R."/>
            <person name="Pereira I.A."/>
            <person name="Rodrigues-Pousada C."/>
        </authorList>
    </citation>
    <scope>NUCLEOTIDE SEQUENCE [LARGE SCALE GENOMIC DNA]</scope>
    <source>
        <strain evidence="6">ATCC 19364 / DSM 1382 / NCIMB 9332 / VKM B-1759</strain>
    </source>
</reference>